<evidence type="ECO:0000256" key="1">
    <source>
        <dbReference type="ARBA" id="ARBA00010830"/>
    </source>
</evidence>
<dbReference type="InterPro" id="IPR010618">
    <property type="entry name" value="RPF"/>
</dbReference>
<dbReference type="Gene3D" id="2.70.70.10">
    <property type="entry name" value="Glucose Permease (Domain IIA)"/>
    <property type="match status" value="1"/>
</dbReference>
<dbReference type="RefSeq" id="WP_167931298.1">
    <property type="nucleotide sequence ID" value="NZ_JAAVJB010000002.1"/>
</dbReference>
<feature type="region of interest" description="Disordered" evidence="3">
    <location>
        <begin position="214"/>
        <end position="350"/>
    </location>
</feature>
<name>A0ABX1AK57_9ACTN</name>
<dbReference type="CDD" id="cd12797">
    <property type="entry name" value="M23_peptidase"/>
    <property type="match status" value="1"/>
</dbReference>
<feature type="chain" id="PRO_5047111364" evidence="4">
    <location>
        <begin position="42"/>
        <end position="471"/>
    </location>
</feature>
<keyword evidence="2" id="KW-0378">Hydrolase</keyword>
<dbReference type="CDD" id="cd13925">
    <property type="entry name" value="RPF"/>
    <property type="match status" value="1"/>
</dbReference>
<evidence type="ECO:0000256" key="3">
    <source>
        <dbReference type="SAM" id="MobiDB-lite"/>
    </source>
</evidence>
<feature type="signal peptide" evidence="4">
    <location>
        <begin position="1"/>
        <end position="41"/>
    </location>
</feature>
<feature type="domain" description="LysM" evidence="5">
    <location>
        <begin position="168"/>
        <end position="217"/>
    </location>
</feature>
<dbReference type="InterPro" id="IPR018392">
    <property type="entry name" value="LysM"/>
</dbReference>
<keyword evidence="4" id="KW-0732">Signal</keyword>
<protein>
    <submittedName>
        <fullName evidence="6">Peptidoglycan DD-metalloendopeptidase family protein</fullName>
    </submittedName>
</protein>
<dbReference type="PANTHER" id="PTHR21666:SF270">
    <property type="entry name" value="MUREIN HYDROLASE ACTIVATOR ENVC"/>
    <property type="match status" value="1"/>
</dbReference>
<feature type="compositionally biased region" description="Low complexity" evidence="3">
    <location>
        <begin position="119"/>
        <end position="151"/>
    </location>
</feature>
<dbReference type="InterPro" id="IPR023346">
    <property type="entry name" value="Lysozyme-like_dom_sf"/>
</dbReference>
<dbReference type="PROSITE" id="PS51782">
    <property type="entry name" value="LYSM"/>
    <property type="match status" value="1"/>
</dbReference>
<organism evidence="6 7">
    <name type="scientific">Streptomyces spiramenti</name>
    <dbReference type="NCBI Taxonomy" id="2720606"/>
    <lineage>
        <taxon>Bacteria</taxon>
        <taxon>Bacillati</taxon>
        <taxon>Actinomycetota</taxon>
        <taxon>Actinomycetes</taxon>
        <taxon>Kitasatosporales</taxon>
        <taxon>Streptomycetaceae</taxon>
        <taxon>Streptomyces</taxon>
    </lineage>
</organism>
<accession>A0ABX1AK57</accession>
<dbReference type="Pfam" id="PF01476">
    <property type="entry name" value="LysM"/>
    <property type="match status" value="1"/>
</dbReference>
<dbReference type="Pfam" id="PF06737">
    <property type="entry name" value="Transglycosylas"/>
    <property type="match status" value="1"/>
</dbReference>
<dbReference type="InterPro" id="IPR011055">
    <property type="entry name" value="Dup_hybrid_motif"/>
</dbReference>
<dbReference type="InterPro" id="IPR036779">
    <property type="entry name" value="LysM_dom_sf"/>
</dbReference>
<dbReference type="SMART" id="SM00257">
    <property type="entry name" value="LysM"/>
    <property type="match status" value="1"/>
</dbReference>
<feature type="compositionally biased region" description="Basic and acidic residues" evidence="3">
    <location>
        <begin position="225"/>
        <end position="239"/>
    </location>
</feature>
<dbReference type="InterPro" id="IPR050570">
    <property type="entry name" value="Cell_wall_metabolism_enzyme"/>
</dbReference>
<dbReference type="SUPFAM" id="SSF51261">
    <property type="entry name" value="Duplicated hybrid motif"/>
    <property type="match status" value="1"/>
</dbReference>
<reference evidence="6 7" key="1">
    <citation type="submission" date="2020-03" db="EMBL/GenBank/DDBJ databases">
        <title>Draft genome of Streptomyces sp. ventii, isolated from the Axial Seamount in the Pacific Ocean, and resequencing of the two type strains Streptomyces lonarensis strain NCL 716 and Streptomyces bohaiensis strain 11A07.</title>
        <authorList>
            <person name="Loughran R.M."/>
            <person name="Pfannmuller K.M."/>
            <person name="Wasson B.J."/>
            <person name="Deadmond M.C."/>
            <person name="Paddock B.E."/>
            <person name="Koyack M.J."/>
            <person name="Gallegos D.A."/>
            <person name="Mitchell E.A."/>
            <person name="Ushijima B."/>
            <person name="Saw J.H."/>
            <person name="Mcphail K.L."/>
            <person name="Videau P."/>
        </authorList>
    </citation>
    <scope>NUCLEOTIDE SEQUENCE [LARGE SCALE GENOMIC DNA]</scope>
    <source>
        <strain evidence="7">5675061</strain>
    </source>
</reference>
<feature type="region of interest" description="Disordered" evidence="3">
    <location>
        <begin position="118"/>
        <end position="165"/>
    </location>
</feature>
<dbReference type="PANTHER" id="PTHR21666">
    <property type="entry name" value="PEPTIDASE-RELATED"/>
    <property type="match status" value="1"/>
</dbReference>
<feature type="compositionally biased region" description="Basic and acidic residues" evidence="3">
    <location>
        <begin position="254"/>
        <end position="334"/>
    </location>
</feature>
<comment type="similarity">
    <text evidence="1">Belongs to the transglycosylase family. Rpf subfamily.</text>
</comment>
<comment type="caution">
    <text evidence="6">The sequence shown here is derived from an EMBL/GenBank/DDBJ whole genome shotgun (WGS) entry which is preliminary data.</text>
</comment>
<feature type="compositionally biased region" description="Low complexity" evidence="3">
    <location>
        <begin position="240"/>
        <end position="253"/>
    </location>
</feature>
<dbReference type="InterPro" id="IPR016047">
    <property type="entry name" value="M23ase_b-sheet_dom"/>
</dbReference>
<gene>
    <name evidence="6" type="ORF">HCJ92_00295</name>
</gene>
<sequence>MTARGRHRRYRPGPVSRASLTVTAGGAGLALPLLSAATAGAASSATWDKVAECESDENWAINSGNGHFGGLQFRQSTWEQFGGTAYAARADLATREEQIAVAEKVLDGQGPQAWPTCSERAGLTAGTAAGPAPGTERAAPPQQVATTAPVAERGSGSGSGSADGAATALHEVEAGDNLSEIADTHRVPGGWQSLYELNRAVIGKDPHLIHPGQRLTVKDASGPVRSKDVAEPVPTERQRSSGSVTASGSGATADRGEERAAAESAAAEERAAAAKAAEKEKAAAAKAAEKEKAAAEKAERERAEQREAEERRKAEEKAAAEKAATEKASRDAERASTAAYTSPVAGGTGTSYRATGSSWSQGYHTGVDFPVGMGTSVRSVTNGTVVSAGWAGSFGYEVIVRHNDGRFSQYAHLSAISVSAGQKVTTGQQVGRVGSTGNSSGPHLHFEIRTGQGFGSDIDPVGYLRSNGVPL</sequence>
<dbReference type="Pfam" id="PF01551">
    <property type="entry name" value="Peptidase_M23"/>
    <property type="match status" value="1"/>
</dbReference>
<dbReference type="Gene3D" id="3.10.350.10">
    <property type="entry name" value="LysM domain"/>
    <property type="match status" value="1"/>
</dbReference>
<evidence type="ECO:0000259" key="5">
    <source>
        <dbReference type="PROSITE" id="PS51782"/>
    </source>
</evidence>
<evidence type="ECO:0000256" key="2">
    <source>
        <dbReference type="ARBA" id="ARBA00022801"/>
    </source>
</evidence>
<keyword evidence="7" id="KW-1185">Reference proteome</keyword>
<dbReference type="Proteomes" id="UP000746503">
    <property type="component" value="Unassembled WGS sequence"/>
</dbReference>
<evidence type="ECO:0000256" key="4">
    <source>
        <dbReference type="SAM" id="SignalP"/>
    </source>
</evidence>
<dbReference type="Gene3D" id="1.10.530.10">
    <property type="match status" value="1"/>
</dbReference>
<dbReference type="SUPFAM" id="SSF53955">
    <property type="entry name" value="Lysozyme-like"/>
    <property type="match status" value="1"/>
</dbReference>
<proteinExistence type="inferred from homology"/>
<evidence type="ECO:0000313" key="6">
    <source>
        <dbReference type="EMBL" id="NJP64767.1"/>
    </source>
</evidence>
<evidence type="ECO:0000313" key="7">
    <source>
        <dbReference type="Proteomes" id="UP000746503"/>
    </source>
</evidence>
<dbReference type="EMBL" id="JAAVJB010000002">
    <property type="protein sequence ID" value="NJP64767.1"/>
    <property type="molecule type" value="Genomic_DNA"/>
</dbReference>